<dbReference type="PANTHER" id="PTHR15970:SF2">
    <property type="entry name" value="ELL-ASSOCIATED FACTOR EAF"/>
    <property type="match status" value="1"/>
</dbReference>
<evidence type="ECO:0000256" key="10">
    <source>
        <dbReference type="SAM" id="MobiDB-lite"/>
    </source>
</evidence>
<evidence type="ECO:0000256" key="8">
    <source>
        <dbReference type="ARBA" id="ARBA00023242"/>
    </source>
</evidence>
<dbReference type="EMBL" id="VIIS01001092">
    <property type="protein sequence ID" value="KAF0302114.1"/>
    <property type="molecule type" value="Genomic_DNA"/>
</dbReference>
<feature type="compositionally biased region" description="Polar residues" evidence="10">
    <location>
        <begin position="283"/>
        <end position="302"/>
    </location>
</feature>
<dbReference type="InterPro" id="IPR027093">
    <property type="entry name" value="EAF_fam"/>
</dbReference>
<comment type="caution">
    <text evidence="12">The sequence shown here is derived from an EMBL/GenBank/DDBJ whole genome shotgun (WGS) entry which is preliminary data.</text>
</comment>
<dbReference type="AlphaFoldDB" id="A0A6A4WE50"/>
<feature type="compositionally biased region" description="Pro residues" evidence="10">
    <location>
        <begin position="117"/>
        <end position="128"/>
    </location>
</feature>
<keyword evidence="6" id="KW-0010">Activator</keyword>
<dbReference type="GO" id="GO:0032783">
    <property type="term" value="C:super elongation complex"/>
    <property type="evidence" value="ECO:0007669"/>
    <property type="project" value="InterPro"/>
</dbReference>
<accession>A0A6A4WE50</accession>
<sequence length="302" mass="32031">MASIADRLGVSGDHELVIGASFSKGNKGTVFHSVRYDFKPASVDPSKTATVDVGDNHSVTVTVPHIEGTNHTVYRGNSRPYQKECVLIVDHETGDIRLERLTENIQVKKTRSEGPTPRMPAMPRPLTPIDPVARRTSPSQHQAAAAAAPPAPPQRLSPHSVPSRSARASPTVRRPSPVPHQQPARREPPPPPPPPATAPGSMPSILGMLDDDTSLQLPQAAPPPQPPPPPQQQQPPAAPAHAPPRNPSTDCIGTVSDSDSDSDSGSSSDSDMDVDSRPVPGRQNGNLNMPSLLTDLQLSESD</sequence>
<evidence type="ECO:0000259" key="11">
    <source>
        <dbReference type="Pfam" id="PF09816"/>
    </source>
</evidence>
<keyword evidence="7" id="KW-0804">Transcription</keyword>
<evidence type="ECO:0000313" key="13">
    <source>
        <dbReference type="Proteomes" id="UP000440578"/>
    </source>
</evidence>
<feature type="region of interest" description="Disordered" evidence="10">
    <location>
        <begin position="106"/>
        <end position="302"/>
    </location>
</feature>
<reference evidence="12 13" key="1">
    <citation type="submission" date="2019-07" db="EMBL/GenBank/DDBJ databases">
        <title>Draft genome assembly of a fouling barnacle, Amphibalanus amphitrite (Darwin, 1854): The first reference genome for Thecostraca.</title>
        <authorList>
            <person name="Kim W."/>
        </authorList>
    </citation>
    <scope>NUCLEOTIDE SEQUENCE [LARGE SCALE GENOMIC DNA]</scope>
    <source>
        <strain evidence="12">SNU_AA5</strain>
        <tissue evidence="12">Soma without cirri and trophi</tissue>
    </source>
</reference>
<dbReference type="GO" id="GO:0003711">
    <property type="term" value="F:transcription elongation factor activity"/>
    <property type="evidence" value="ECO:0007669"/>
    <property type="project" value="TreeGrafter"/>
</dbReference>
<keyword evidence="4" id="KW-0597">Phosphoprotein</keyword>
<evidence type="ECO:0000256" key="5">
    <source>
        <dbReference type="ARBA" id="ARBA00023015"/>
    </source>
</evidence>
<evidence type="ECO:0000256" key="2">
    <source>
        <dbReference type="ARBA" id="ARBA00007798"/>
    </source>
</evidence>
<evidence type="ECO:0000256" key="3">
    <source>
        <dbReference type="ARBA" id="ARBA00021452"/>
    </source>
</evidence>
<feature type="compositionally biased region" description="Pro residues" evidence="10">
    <location>
        <begin position="220"/>
        <end position="246"/>
    </location>
</feature>
<evidence type="ECO:0000256" key="9">
    <source>
        <dbReference type="ARBA" id="ARBA00025617"/>
    </source>
</evidence>
<dbReference type="Proteomes" id="UP000440578">
    <property type="component" value="Unassembled WGS sequence"/>
</dbReference>
<feature type="domain" description="Transcription elongation factor Eaf N-terminal" evidence="11">
    <location>
        <begin position="14"/>
        <end position="112"/>
    </location>
</feature>
<keyword evidence="5" id="KW-0805">Transcription regulation</keyword>
<organism evidence="12 13">
    <name type="scientific">Amphibalanus amphitrite</name>
    <name type="common">Striped barnacle</name>
    <name type="synonym">Balanus amphitrite</name>
    <dbReference type="NCBI Taxonomy" id="1232801"/>
    <lineage>
        <taxon>Eukaryota</taxon>
        <taxon>Metazoa</taxon>
        <taxon>Ecdysozoa</taxon>
        <taxon>Arthropoda</taxon>
        <taxon>Crustacea</taxon>
        <taxon>Multicrustacea</taxon>
        <taxon>Cirripedia</taxon>
        <taxon>Thoracica</taxon>
        <taxon>Thoracicalcarea</taxon>
        <taxon>Balanomorpha</taxon>
        <taxon>Balanoidea</taxon>
        <taxon>Balanidae</taxon>
        <taxon>Amphibalaninae</taxon>
        <taxon>Amphibalanus</taxon>
    </lineage>
</organism>
<evidence type="ECO:0000256" key="6">
    <source>
        <dbReference type="ARBA" id="ARBA00023159"/>
    </source>
</evidence>
<proteinExistence type="inferred from homology"/>
<comment type="similarity">
    <text evidence="2">Belongs to the EAF family.</text>
</comment>
<gene>
    <name evidence="12" type="primary">Eaf_0</name>
    <name evidence="12" type="ORF">FJT64_025795</name>
</gene>
<keyword evidence="13" id="KW-1185">Reference proteome</keyword>
<keyword evidence="8" id="KW-0539">Nucleus</keyword>
<evidence type="ECO:0000313" key="12">
    <source>
        <dbReference type="EMBL" id="KAF0302114.1"/>
    </source>
</evidence>
<evidence type="ECO:0000256" key="1">
    <source>
        <dbReference type="ARBA" id="ARBA00004123"/>
    </source>
</evidence>
<evidence type="ECO:0000256" key="7">
    <source>
        <dbReference type="ARBA" id="ARBA00023163"/>
    </source>
</evidence>
<dbReference type="Pfam" id="PF09816">
    <property type="entry name" value="EAF"/>
    <property type="match status" value="1"/>
</dbReference>
<dbReference type="PANTHER" id="PTHR15970">
    <property type="entry name" value="ELL-ASSOCIATED FACTOR EAF"/>
    <property type="match status" value="1"/>
</dbReference>
<protein>
    <recommendedName>
        <fullName evidence="3">Ell-associated factor Eaf</fullName>
    </recommendedName>
</protein>
<dbReference type="InterPro" id="IPR019194">
    <property type="entry name" value="Tscrpt_elong_fac_Eaf_N"/>
</dbReference>
<comment type="function">
    <text evidence="9">Promotes transcriptional elongation by Su(Tpl)/ELL. Essential for development.</text>
</comment>
<comment type="subcellular location">
    <subcellularLocation>
        <location evidence="1">Nucleus</location>
    </subcellularLocation>
</comment>
<dbReference type="GO" id="GO:0006368">
    <property type="term" value="P:transcription elongation by RNA polymerase II"/>
    <property type="evidence" value="ECO:0007669"/>
    <property type="project" value="InterPro"/>
</dbReference>
<evidence type="ECO:0000256" key="4">
    <source>
        <dbReference type="ARBA" id="ARBA00022553"/>
    </source>
</evidence>
<name>A0A6A4WE50_AMPAM</name>